<dbReference type="RefSeq" id="WP_011521442.1">
    <property type="nucleotide sequence ID" value="NC_008009.1"/>
</dbReference>
<dbReference type="Gene3D" id="3.30.1420.10">
    <property type="match status" value="1"/>
</dbReference>
<evidence type="ECO:0000313" key="6">
    <source>
        <dbReference type="Proteomes" id="UP000002432"/>
    </source>
</evidence>
<evidence type="ECO:0000256" key="3">
    <source>
        <dbReference type="ARBA" id="ARBA00022490"/>
    </source>
</evidence>
<dbReference type="eggNOG" id="COG2920">
    <property type="taxonomic scope" value="Bacteria"/>
</dbReference>
<dbReference type="InterPro" id="IPR007453">
    <property type="entry name" value="DsrC/TusE"/>
</dbReference>
<protein>
    <submittedName>
        <fullName evidence="5">DsrC-like protein</fullName>
    </submittedName>
</protein>
<dbReference type="Gene3D" id="1.10.10.370">
    <property type="entry name" value="DsrC-like protein, C-terminal domain"/>
    <property type="match status" value="1"/>
</dbReference>
<dbReference type="EnsemblBacteria" id="ABF39640">
    <property type="protein sequence ID" value="ABF39640"/>
    <property type="gene ID" value="Acid345_0635"/>
</dbReference>
<dbReference type="NCBIfam" id="TIGR03342">
    <property type="entry name" value="dsrC_tusE_dsvC"/>
    <property type="match status" value="1"/>
</dbReference>
<dbReference type="Proteomes" id="UP000002432">
    <property type="component" value="Chromosome"/>
</dbReference>
<evidence type="ECO:0000313" key="5">
    <source>
        <dbReference type="EMBL" id="ABF39640.1"/>
    </source>
</evidence>
<evidence type="ECO:0000256" key="4">
    <source>
        <dbReference type="PIRSR" id="PIRSR006223-50"/>
    </source>
</evidence>
<evidence type="ECO:0000256" key="1">
    <source>
        <dbReference type="ARBA" id="ARBA00004496"/>
    </source>
</evidence>
<keyword evidence="6" id="KW-1185">Reference proteome</keyword>
<dbReference type="InterPro" id="IPR042072">
    <property type="entry name" value="DsrC-like_C"/>
</dbReference>
<dbReference type="OrthoDB" id="9786347at2"/>
<comment type="similarity">
    <text evidence="2">Belongs to the DsrC/TusE family.</text>
</comment>
<dbReference type="InterPro" id="IPR043163">
    <property type="entry name" value="DsrC-like_N"/>
</dbReference>
<dbReference type="PANTHER" id="PTHR37010">
    <property type="entry name" value="SULFURTRANSFERASE TUSE"/>
    <property type="match status" value="1"/>
</dbReference>
<dbReference type="SUPFAM" id="SSF69721">
    <property type="entry name" value="DsrC, the gamma subunit of dissimilatory sulfite reductase"/>
    <property type="match status" value="1"/>
</dbReference>
<dbReference type="Pfam" id="PF04358">
    <property type="entry name" value="DsrC"/>
    <property type="match status" value="1"/>
</dbReference>
<feature type="active site" description="Cysteine persulfide intermediate" evidence="4">
    <location>
        <position position="109"/>
    </location>
</feature>
<dbReference type="PANTHER" id="PTHR37010:SF1">
    <property type="entry name" value="SULFURTRANSFERASE TUSE"/>
    <property type="match status" value="1"/>
</dbReference>
<dbReference type="HOGENOM" id="CLU_153199_1_0_0"/>
<organism evidence="5 6">
    <name type="scientific">Koribacter versatilis (strain Ellin345)</name>
    <dbReference type="NCBI Taxonomy" id="204669"/>
    <lineage>
        <taxon>Bacteria</taxon>
        <taxon>Pseudomonadati</taxon>
        <taxon>Acidobacteriota</taxon>
        <taxon>Terriglobia</taxon>
        <taxon>Terriglobales</taxon>
        <taxon>Candidatus Korobacteraceae</taxon>
        <taxon>Candidatus Korobacter</taxon>
    </lineage>
</organism>
<dbReference type="GO" id="GO:0002143">
    <property type="term" value="P:tRNA wobble position uridine thiolation"/>
    <property type="evidence" value="ECO:0007669"/>
    <property type="project" value="TreeGrafter"/>
</dbReference>
<dbReference type="STRING" id="204669.Acid345_0635"/>
<dbReference type="KEGG" id="aba:Acid345_0635"/>
<dbReference type="AlphaFoldDB" id="Q1IU10"/>
<sequence>MITAELRKFAWNDRDVDVDDDGFILQPELWDATLALVLAQTDGVNELSEAHWKIIHYVRAYFREHGAVPTVRAMCSESQISLRGFYELFPAGPIRGACRIAGLPKPSGCV</sequence>
<dbReference type="GO" id="GO:0005737">
    <property type="term" value="C:cytoplasm"/>
    <property type="evidence" value="ECO:0007669"/>
    <property type="project" value="UniProtKB-SubCell"/>
</dbReference>
<dbReference type="EMBL" id="CP000360">
    <property type="protein sequence ID" value="ABF39640.1"/>
    <property type="molecule type" value="Genomic_DNA"/>
</dbReference>
<evidence type="ECO:0000256" key="2">
    <source>
        <dbReference type="ARBA" id="ARBA00005718"/>
    </source>
</evidence>
<gene>
    <name evidence="5" type="ordered locus">Acid345_0635</name>
</gene>
<keyword evidence="3" id="KW-0963">Cytoplasm</keyword>
<accession>Q1IU10</accession>
<dbReference type="InterPro" id="IPR025526">
    <property type="entry name" value="DsrC-like_dom_sf"/>
</dbReference>
<reference evidence="5 6" key="1">
    <citation type="journal article" date="2009" name="Appl. Environ. Microbiol.">
        <title>Three genomes from the phylum Acidobacteria provide insight into the lifestyles of these microorganisms in soils.</title>
        <authorList>
            <person name="Ward N.L."/>
            <person name="Challacombe J.F."/>
            <person name="Janssen P.H."/>
            <person name="Henrissat B."/>
            <person name="Coutinho P.M."/>
            <person name="Wu M."/>
            <person name="Xie G."/>
            <person name="Haft D.H."/>
            <person name="Sait M."/>
            <person name="Badger J."/>
            <person name="Barabote R.D."/>
            <person name="Bradley B."/>
            <person name="Brettin T.S."/>
            <person name="Brinkac L.M."/>
            <person name="Bruce D."/>
            <person name="Creasy T."/>
            <person name="Daugherty S.C."/>
            <person name="Davidsen T.M."/>
            <person name="DeBoy R.T."/>
            <person name="Detter J.C."/>
            <person name="Dodson R.J."/>
            <person name="Durkin A.S."/>
            <person name="Ganapathy A."/>
            <person name="Gwinn-Giglio M."/>
            <person name="Han C.S."/>
            <person name="Khouri H."/>
            <person name="Kiss H."/>
            <person name="Kothari S.P."/>
            <person name="Madupu R."/>
            <person name="Nelson K.E."/>
            <person name="Nelson W.C."/>
            <person name="Paulsen I."/>
            <person name="Penn K."/>
            <person name="Ren Q."/>
            <person name="Rosovitz M.J."/>
            <person name="Selengut J.D."/>
            <person name="Shrivastava S."/>
            <person name="Sullivan S.A."/>
            <person name="Tapia R."/>
            <person name="Thompson L.S."/>
            <person name="Watkins K.L."/>
            <person name="Yang Q."/>
            <person name="Yu C."/>
            <person name="Zafar N."/>
            <person name="Zhou L."/>
            <person name="Kuske C.R."/>
        </authorList>
    </citation>
    <scope>NUCLEOTIDE SEQUENCE [LARGE SCALE GENOMIC DNA]</scope>
    <source>
        <strain evidence="5 6">Ellin345</strain>
    </source>
</reference>
<proteinExistence type="inferred from homology"/>
<comment type="subcellular location">
    <subcellularLocation>
        <location evidence="1">Cytoplasm</location>
    </subcellularLocation>
</comment>
<name>Q1IU10_KORVE</name>
<dbReference type="PIRSF" id="PIRSF006223">
    <property type="entry name" value="DsrC_TusE"/>
    <property type="match status" value="1"/>
</dbReference>
<dbReference type="GO" id="GO:0097163">
    <property type="term" value="F:sulfur carrier activity"/>
    <property type="evidence" value="ECO:0007669"/>
    <property type="project" value="TreeGrafter"/>
</dbReference>